<dbReference type="EC" id="3.6.4.-" evidence="4"/>
<keyword evidence="1 4" id="KW-0378">Hydrolase</keyword>
<dbReference type="GO" id="GO:0016787">
    <property type="term" value="F:hydrolase activity"/>
    <property type="evidence" value="ECO:0007669"/>
    <property type="project" value="UniProtKB-KW"/>
</dbReference>
<feature type="domain" description="Helicase C-terminal" evidence="3">
    <location>
        <begin position="868"/>
        <end position="1032"/>
    </location>
</feature>
<name>A0ABU4JRN6_9CLOT</name>
<dbReference type="PANTHER" id="PTHR45629">
    <property type="entry name" value="SNF2/RAD54 FAMILY MEMBER"/>
    <property type="match status" value="1"/>
</dbReference>
<dbReference type="CDD" id="cd18793">
    <property type="entry name" value="SF2_C_SNF"/>
    <property type="match status" value="1"/>
</dbReference>
<keyword evidence="4" id="KW-0347">Helicase</keyword>
<dbReference type="PANTHER" id="PTHR45629:SF7">
    <property type="entry name" value="DNA EXCISION REPAIR PROTEIN ERCC-6-RELATED"/>
    <property type="match status" value="1"/>
</dbReference>
<dbReference type="PROSITE" id="PS51194">
    <property type="entry name" value="HELICASE_CTER"/>
    <property type="match status" value="1"/>
</dbReference>
<comment type="caution">
    <text evidence="4">The sequence shown here is derived from an EMBL/GenBank/DDBJ whole genome shotgun (WGS) entry which is preliminary data.</text>
</comment>
<proteinExistence type="predicted"/>
<keyword evidence="5" id="KW-1185">Reference proteome</keyword>
<dbReference type="SMART" id="SM00490">
    <property type="entry name" value="HELICc"/>
    <property type="match status" value="1"/>
</dbReference>
<dbReference type="InterPro" id="IPR049730">
    <property type="entry name" value="SNF2/RAD54-like_C"/>
</dbReference>
<dbReference type="EMBL" id="JARUJP010000005">
    <property type="protein sequence ID" value="MDW8800790.1"/>
    <property type="molecule type" value="Genomic_DNA"/>
</dbReference>
<feature type="domain" description="Helicase ATP-binding" evidence="2">
    <location>
        <begin position="600"/>
        <end position="757"/>
    </location>
</feature>
<reference evidence="4 5" key="1">
    <citation type="submission" date="2023-04" db="EMBL/GenBank/DDBJ databases">
        <title>Clostridium tannerae sp. nov., isolated from the fecal material of an alpaca.</title>
        <authorList>
            <person name="Miller S."/>
            <person name="Hendry M."/>
            <person name="King J."/>
            <person name="Sankaranarayanan K."/>
            <person name="Lawson P.A."/>
        </authorList>
    </citation>
    <scope>NUCLEOTIDE SEQUENCE [LARGE SCALE GENOMIC DNA]</scope>
    <source>
        <strain evidence="4 5">A1-XYC3</strain>
    </source>
</reference>
<evidence type="ECO:0000256" key="1">
    <source>
        <dbReference type="ARBA" id="ARBA00022801"/>
    </source>
</evidence>
<accession>A0ABU4JRN6</accession>
<dbReference type="GO" id="GO:0004386">
    <property type="term" value="F:helicase activity"/>
    <property type="evidence" value="ECO:0007669"/>
    <property type="project" value="UniProtKB-KW"/>
</dbReference>
<dbReference type="InterPro" id="IPR000330">
    <property type="entry name" value="SNF2_N"/>
</dbReference>
<dbReference type="Gene3D" id="3.40.50.10810">
    <property type="entry name" value="Tandem AAA-ATPase domain"/>
    <property type="match status" value="1"/>
</dbReference>
<dbReference type="SMART" id="SM00487">
    <property type="entry name" value="DEXDc"/>
    <property type="match status" value="1"/>
</dbReference>
<dbReference type="CDD" id="cd18012">
    <property type="entry name" value="DEXQc_arch_SWI2_SNF2"/>
    <property type="match status" value="1"/>
</dbReference>
<dbReference type="InterPro" id="IPR038718">
    <property type="entry name" value="SNF2-like_sf"/>
</dbReference>
<gene>
    <name evidence="4" type="ORF">P8V03_06445</name>
</gene>
<dbReference type="Gene3D" id="3.40.50.300">
    <property type="entry name" value="P-loop containing nucleotide triphosphate hydrolases"/>
    <property type="match status" value="1"/>
</dbReference>
<keyword evidence="4" id="KW-0547">Nucleotide-binding</keyword>
<dbReference type="InterPro" id="IPR050496">
    <property type="entry name" value="SNF2_RAD54_helicase_repair"/>
</dbReference>
<dbReference type="Pfam" id="PF00271">
    <property type="entry name" value="Helicase_C"/>
    <property type="match status" value="1"/>
</dbReference>
<dbReference type="InterPro" id="IPR001650">
    <property type="entry name" value="Helicase_C-like"/>
</dbReference>
<dbReference type="InterPro" id="IPR027417">
    <property type="entry name" value="P-loop_NTPase"/>
</dbReference>
<evidence type="ECO:0000313" key="5">
    <source>
        <dbReference type="Proteomes" id="UP001281656"/>
    </source>
</evidence>
<evidence type="ECO:0000259" key="3">
    <source>
        <dbReference type="PROSITE" id="PS51194"/>
    </source>
</evidence>
<evidence type="ECO:0000259" key="2">
    <source>
        <dbReference type="PROSITE" id="PS51192"/>
    </source>
</evidence>
<organism evidence="4 5">
    <name type="scientific">Clostridium tanneri</name>
    <dbReference type="NCBI Taxonomy" id="3037988"/>
    <lineage>
        <taxon>Bacteria</taxon>
        <taxon>Bacillati</taxon>
        <taxon>Bacillota</taxon>
        <taxon>Clostridia</taxon>
        <taxon>Eubacteriales</taxon>
        <taxon>Clostridiaceae</taxon>
        <taxon>Clostridium</taxon>
    </lineage>
</organism>
<dbReference type="RefSeq" id="WP_318797367.1">
    <property type="nucleotide sequence ID" value="NZ_JARUJP010000005.1"/>
</dbReference>
<sequence length="1040" mass="121357">MNIKKLEEIIFKPASNLMKKTGEEVFKRGLVSGIRGRKIENFYHIYGDVLNAVTHNEFKTHIKINLSDKKVEAVSCGCSDFKELSKTRKLFMCQHLTGTGYKFLNQLYKKKENQKELPKKEIEKDKVAVGIKVTHKLWKGVTTYELEFRLGFEHKYLIDDLRSFISALDKEKKIYFNNQFAYNPVNHEIRLSDMKIIDFIREKVHTNKNISSTGRNLIIDPKELRKFLSCILEDKIIFKYKGIEYKTFVFKEDLPLSFTLKEKDDHLILTTHKKLPIILNENRDVYLFNDELYLPSENQIRKYNLLYEGFQKNGRVQFVKTIQNYNKLISLLNSISKNVTISEEVKRFSSNSLSFEFHIYKEEECIYCDVYATYYNEKINILDENSSKMQLIRDFSREEKVLMKLEYYRFIRRENKLLFVGGDEELFNLLNNRENIIHSLGSVTFGKGLENIKIYDSRSIEIDLYEENGYLNFNYNIGDIDVGELNNIIESYKADNRFYKTKDNGFLDFEDEGVITFLNLIQVLNEDTSIEDKWIQIEKNKVLYITEALKNRDYKLGEGVHLLKDIENKLTELNSKELLLPRDLKAKLREYQVGGFKWFKSLSEVGFGGILADEMGLGKTVQTIAFLLSEEDKKSLIITPTSLIYNWKDEFKKFSPTLRIGVAHGSSSEHEKIISNLEDYDVILTTYGTLRNNIKKYNEISFDYCIIDEAQNIKNSEAQTTKIVKEVKAKTRFALTGTPMENNLMELWSIFDFVMPGYLYSKENFYKKFIYDTEFDLENLKLLIKPFILRRTKKEVIEELPDKIEKKMTVQMTTAQRAVYSSYIKDVRAKMKNNFQGKIEVFSYLTKLRQICLDPSIILEEYKGGSGKVRAAMTLLEENIHSGGKTLLFSQFTSALKKIGESLEDRKIEYFYLDGSTPSKERIRLVNEFNNSEEVKVFLISLKAGGTGLNLTSANLVIHFDPWWNPAVENQATDRAHRIGQRNVVEVVKLVAKGTIEEKILTLQEHKKELIDNIITGELKDSSMINRLSREELVQLFNRD</sequence>
<dbReference type="Pfam" id="PF08455">
    <property type="entry name" value="SNF2_assoc"/>
    <property type="match status" value="1"/>
</dbReference>
<dbReference type="InterPro" id="IPR013663">
    <property type="entry name" value="Helicase_SWF/SNF/SWI_bac"/>
</dbReference>
<protein>
    <submittedName>
        <fullName evidence="4">DEAD/DEAH box helicase</fullName>
        <ecNumber evidence="4">3.6.4.-</ecNumber>
    </submittedName>
</protein>
<dbReference type="PROSITE" id="PS51192">
    <property type="entry name" value="HELICASE_ATP_BIND_1"/>
    <property type="match status" value="1"/>
</dbReference>
<keyword evidence="4" id="KW-0067">ATP-binding</keyword>
<dbReference type="InterPro" id="IPR014001">
    <property type="entry name" value="Helicase_ATP-bd"/>
</dbReference>
<dbReference type="Proteomes" id="UP001281656">
    <property type="component" value="Unassembled WGS sequence"/>
</dbReference>
<dbReference type="Pfam" id="PF00176">
    <property type="entry name" value="SNF2-rel_dom"/>
    <property type="match status" value="1"/>
</dbReference>
<evidence type="ECO:0000313" key="4">
    <source>
        <dbReference type="EMBL" id="MDW8800790.1"/>
    </source>
</evidence>
<dbReference type="SUPFAM" id="SSF52540">
    <property type="entry name" value="P-loop containing nucleoside triphosphate hydrolases"/>
    <property type="match status" value="2"/>
</dbReference>